<dbReference type="PATRIC" id="fig|344882.3.peg.298"/>
<sequence length="86" mass="9167">MNLLPRLSLPLLLAASACQPKPPPTEQPPEPQASAAAAQPASTTQANTQMRDAIQAPLDKARAVQTTLQESADQQRAAIDQQEQQL</sequence>
<dbReference type="PROSITE" id="PS51257">
    <property type="entry name" value="PROKAR_LIPOPROTEIN"/>
    <property type="match status" value="1"/>
</dbReference>
<dbReference type="Proteomes" id="UP000052052">
    <property type="component" value="Unassembled WGS sequence"/>
</dbReference>
<proteinExistence type="predicted"/>
<evidence type="ECO:0008006" key="4">
    <source>
        <dbReference type="Google" id="ProtNLM"/>
    </source>
</evidence>
<reference evidence="2 3" key="1">
    <citation type="submission" date="2015-05" db="EMBL/GenBank/DDBJ databases">
        <title>Genome sequencing and analysis of members of genus Stenotrophomonas.</title>
        <authorList>
            <person name="Patil P.P."/>
            <person name="Midha S."/>
            <person name="Patil P.B."/>
        </authorList>
    </citation>
    <scope>NUCLEOTIDE SEQUENCE [LARGE SCALE GENOMIC DNA]</scope>
    <source>
        <strain evidence="2 3">DSM 21858</strain>
    </source>
</reference>
<accession>A0A0R0CHM5</accession>
<gene>
    <name evidence="2" type="ORF">ABB29_09655</name>
</gene>
<feature type="compositionally biased region" description="Low complexity" evidence="1">
    <location>
        <begin position="32"/>
        <end position="46"/>
    </location>
</feature>
<comment type="caution">
    <text evidence="2">The sequence shown here is derived from an EMBL/GenBank/DDBJ whole genome shotgun (WGS) entry which is preliminary data.</text>
</comment>
<dbReference type="RefSeq" id="WP_057658530.1">
    <property type="nucleotide sequence ID" value="NZ_LDJL01000010.1"/>
</dbReference>
<keyword evidence="3" id="KW-1185">Reference proteome</keyword>
<dbReference type="EMBL" id="LDJL01000010">
    <property type="protein sequence ID" value="KRG69357.1"/>
    <property type="molecule type" value="Genomic_DNA"/>
</dbReference>
<name>A0A0R0CHM5_9GAMM</name>
<feature type="compositionally biased region" description="Low complexity" evidence="1">
    <location>
        <begin position="72"/>
        <end position="86"/>
    </location>
</feature>
<organism evidence="2 3">
    <name type="scientific">Pseudoxanthomonas dokdonensis</name>
    <dbReference type="NCBI Taxonomy" id="344882"/>
    <lineage>
        <taxon>Bacteria</taxon>
        <taxon>Pseudomonadati</taxon>
        <taxon>Pseudomonadota</taxon>
        <taxon>Gammaproteobacteria</taxon>
        <taxon>Lysobacterales</taxon>
        <taxon>Lysobacteraceae</taxon>
        <taxon>Pseudoxanthomonas</taxon>
    </lineage>
</organism>
<feature type="compositionally biased region" description="Pro residues" evidence="1">
    <location>
        <begin position="20"/>
        <end position="31"/>
    </location>
</feature>
<evidence type="ECO:0000313" key="3">
    <source>
        <dbReference type="Proteomes" id="UP000052052"/>
    </source>
</evidence>
<evidence type="ECO:0000313" key="2">
    <source>
        <dbReference type="EMBL" id="KRG69357.1"/>
    </source>
</evidence>
<dbReference type="AlphaFoldDB" id="A0A0R0CHM5"/>
<protein>
    <recommendedName>
        <fullName evidence="4">Lipoprotein</fullName>
    </recommendedName>
</protein>
<feature type="region of interest" description="Disordered" evidence="1">
    <location>
        <begin position="17"/>
        <end position="86"/>
    </location>
</feature>
<evidence type="ECO:0000256" key="1">
    <source>
        <dbReference type="SAM" id="MobiDB-lite"/>
    </source>
</evidence>